<dbReference type="RefSeq" id="WP_395418906.1">
    <property type="nucleotide sequence ID" value="NZ_JBIPKE010000020.1"/>
</dbReference>
<keyword evidence="5 6" id="KW-0472">Membrane</keyword>
<feature type="transmembrane region" description="Helical" evidence="6">
    <location>
        <begin position="216"/>
        <end position="234"/>
    </location>
</feature>
<feature type="transmembrane region" description="Helical" evidence="6">
    <location>
        <begin position="53"/>
        <end position="75"/>
    </location>
</feature>
<dbReference type="InterPro" id="IPR051449">
    <property type="entry name" value="ABC-2_transporter_component"/>
</dbReference>
<evidence type="ECO:0000256" key="2">
    <source>
        <dbReference type="ARBA" id="ARBA00022475"/>
    </source>
</evidence>
<dbReference type="Proteomes" id="UP001610063">
    <property type="component" value="Unassembled WGS sequence"/>
</dbReference>
<feature type="transmembrane region" description="Helical" evidence="6">
    <location>
        <begin position="96"/>
        <end position="120"/>
    </location>
</feature>
<evidence type="ECO:0000259" key="7">
    <source>
        <dbReference type="Pfam" id="PF12698"/>
    </source>
</evidence>
<keyword evidence="2" id="KW-1003">Cell membrane</keyword>
<gene>
    <name evidence="8" type="ORF">ACHKAR_18525</name>
</gene>
<feature type="transmembrane region" description="Helical" evidence="6">
    <location>
        <begin position="12"/>
        <end position="33"/>
    </location>
</feature>
<keyword evidence="9" id="KW-1185">Reference proteome</keyword>
<dbReference type="PANTHER" id="PTHR30294">
    <property type="entry name" value="MEMBRANE COMPONENT OF ABC TRANSPORTER YHHJ-RELATED"/>
    <property type="match status" value="1"/>
</dbReference>
<evidence type="ECO:0000313" key="9">
    <source>
        <dbReference type="Proteomes" id="UP001610063"/>
    </source>
</evidence>
<feature type="transmembrane region" description="Helical" evidence="6">
    <location>
        <begin position="165"/>
        <end position="196"/>
    </location>
</feature>
<dbReference type="Pfam" id="PF12698">
    <property type="entry name" value="ABC2_membrane_3"/>
    <property type="match status" value="1"/>
</dbReference>
<evidence type="ECO:0000256" key="3">
    <source>
        <dbReference type="ARBA" id="ARBA00022692"/>
    </source>
</evidence>
<reference evidence="8 9" key="1">
    <citation type="journal article" date="2013" name="Int. J. Syst. Evol. Microbiol.">
        <title>Marinoscillum luteum sp. nov., isolated from marine sediment.</title>
        <authorList>
            <person name="Cha I.T."/>
            <person name="Park S.J."/>
            <person name="Kim S.J."/>
            <person name="Kim J.G."/>
            <person name="Jung M.Y."/>
            <person name="Shin K.S."/>
            <person name="Kwon K.K."/>
            <person name="Yang S.H."/>
            <person name="Seo Y.S."/>
            <person name="Rhee S.K."/>
        </authorList>
    </citation>
    <scope>NUCLEOTIDE SEQUENCE [LARGE SCALE GENOMIC DNA]</scope>
    <source>
        <strain evidence="8 9">KCTC 23939</strain>
    </source>
</reference>
<proteinExistence type="predicted"/>
<comment type="subcellular location">
    <subcellularLocation>
        <location evidence="1">Cell membrane</location>
        <topology evidence="1">Multi-pass membrane protein</topology>
    </subcellularLocation>
</comment>
<keyword evidence="3 6" id="KW-0812">Transmembrane</keyword>
<protein>
    <submittedName>
        <fullName evidence="8">ABC transporter permease subunit</fullName>
    </submittedName>
</protein>
<evidence type="ECO:0000256" key="4">
    <source>
        <dbReference type="ARBA" id="ARBA00022989"/>
    </source>
</evidence>
<evidence type="ECO:0000256" key="1">
    <source>
        <dbReference type="ARBA" id="ARBA00004651"/>
    </source>
</evidence>
<organism evidence="8 9">
    <name type="scientific">Marinoscillum luteum</name>
    <dbReference type="NCBI Taxonomy" id="861051"/>
    <lineage>
        <taxon>Bacteria</taxon>
        <taxon>Pseudomonadati</taxon>
        <taxon>Bacteroidota</taxon>
        <taxon>Cytophagia</taxon>
        <taxon>Cytophagales</taxon>
        <taxon>Reichenbachiellaceae</taxon>
        <taxon>Marinoscillum</taxon>
    </lineage>
</organism>
<dbReference type="EMBL" id="JBIPKE010000020">
    <property type="protein sequence ID" value="MFH6985453.1"/>
    <property type="molecule type" value="Genomic_DNA"/>
</dbReference>
<dbReference type="PANTHER" id="PTHR30294:SF29">
    <property type="entry name" value="MULTIDRUG ABC TRANSPORTER PERMEASE YBHS-RELATED"/>
    <property type="match status" value="1"/>
</dbReference>
<evidence type="ECO:0000313" key="8">
    <source>
        <dbReference type="EMBL" id="MFH6985453.1"/>
    </source>
</evidence>
<feature type="domain" description="ABC-2 type transporter transmembrane" evidence="7">
    <location>
        <begin position="46"/>
        <end position="208"/>
    </location>
</feature>
<sequence>MSKVWIITKRELASFFDSLIAYVMIVLFLGLSGTFTWLVGTNVFLINQASMQVFYSIAFWSLFFFIPAITMRMIAEENRAGTIELLITKAVSDSQIVWGKFLACFILVIIALVCTLPYYITISQLGNIDDGAVLGGYLGLILLSASYISIGLFASSITQNQIVAFLMAMSIGIFFQLLFDVIGGSVRGFFGALFSYLSMSTHFESMSRGVVDSRDLIYFFSIIASGVILSQVMLSKRNWQS</sequence>
<name>A0ABW7ND37_9BACT</name>
<feature type="transmembrane region" description="Helical" evidence="6">
    <location>
        <begin position="132"/>
        <end position="153"/>
    </location>
</feature>
<keyword evidence="4 6" id="KW-1133">Transmembrane helix</keyword>
<evidence type="ECO:0000256" key="5">
    <source>
        <dbReference type="ARBA" id="ARBA00023136"/>
    </source>
</evidence>
<evidence type="ECO:0000256" key="6">
    <source>
        <dbReference type="SAM" id="Phobius"/>
    </source>
</evidence>
<comment type="caution">
    <text evidence="8">The sequence shown here is derived from an EMBL/GenBank/DDBJ whole genome shotgun (WGS) entry which is preliminary data.</text>
</comment>
<dbReference type="InterPro" id="IPR013525">
    <property type="entry name" value="ABC2_TM"/>
</dbReference>
<accession>A0ABW7ND37</accession>